<keyword evidence="3" id="KW-1185">Reference proteome</keyword>
<evidence type="ECO:0000313" key="3">
    <source>
        <dbReference type="Proteomes" id="UP000321685"/>
    </source>
</evidence>
<organism evidence="2 3">
    <name type="scientific">Pseudonocardia sulfidoxydans NBRC 16205</name>
    <dbReference type="NCBI Taxonomy" id="1223511"/>
    <lineage>
        <taxon>Bacteria</taxon>
        <taxon>Bacillati</taxon>
        <taxon>Actinomycetota</taxon>
        <taxon>Actinomycetes</taxon>
        <taxon>Pseudonocardiales</taxon>
        <taxon>Pseudonocardiaceae</taxon>
        <taxon>Pseudonocardia</taxon>
    </lineage>
</organism>
<protein>
    <submittedName>
        <fullName evidence="2">Uncharacterized protein</fullName>
    </submittedName>
</protein>
<accession>A0A511DPH5</accession>
<proteinExistence type="predicted"/>
<name>A0A511DPH5_9PSEU</name>
<gene>
    <name evidence="2" type="ORF">PSU4_56590</name>
</gene>
<reference evidence="2 3" key="1">
    <citation type="submission" date="2019-07" db="EMBL/GenBank/DDBJ databases">
        <title>Whole genome shotgun sequence of Pseudonocardia sulfidoxydans NBRC 16205.</title>
        <authorList>
            <person name="Hosoyama A."/>
            <person name="Uohara A."/>
            <person name="Ohji S."/>
            <person name="Ichikawa N."/>
        </authorList>
    </citation>
    <scope>NUCLEOTIDE SEQUENCE [LARGE SCALE GENOMIC DNA]</scope>
    <source>
        <strain evidence="2 3">NBRC 16205</strain>
    </source>
</reference>
<dbReference type="EMBL" id="BJVJ01000106">
    <property type="protein sequence ID" value="GEL26705.1"/>
    <property type="molecule type" value="Genomic_DNA"/>
</dbReference>
<dbReference type="Proteomes" id="UP000321685">
    <property type="component" value="Unassembled WGS sequence"/>
</dbReference>
<evidence type="ECO:0000256" key="1">
    <source>
        <dbReference type="SAM" id="MobiDB-lite"/>
    </source>
</evidence>
<sequence>MRIATRWIDAIVVIAATVSGEVSRSVRMSAADLSAGGSPASAGPVLESDPGLARRGEELPAMPRIITTNRVGTVDPPRKHTRFVTHGSGRGTLFPERGTNRGPTELPRNGLDGRPAIVCPFPGDRDGQ</sequence>
<dbReference type="AlphaFoldDB" id="A0A511DPH5"/>
<evidence type="ECO:0000313" key="2">
    <source>
        <dbReference type="EMBL" id="GEL26705.1"/>
    </source>
</evidence>
<comment type="caution">
    <text evidence="2">The sequence shown here is derived from an EMBL/GenBank/DDBJ whole genome shotgun (WGS) entry which is preliminary data.</text>
</comment>
<feature type="region of interest" description="Disordered" evidence="1">
    <location>
        <begin position="33"/>
        <end position="115"/>
    </location>
</feature>